<protein>
    <submittedName>
        <fullName evidence="2">Uncharacterized protein</fullName>
    </submittedName>
</protein>
<proteinExistence type="predicted"/>
<sequence>MEGLVSATARGSFQRAFGSGEAFPFEEDFRFDFLLGHFNEKNKRGQLPQSLKKLQILDCQKLQCLLDGNEDTSTSLRRADDNEDTNTSHHLQDLYISNCPSLTCLTSIYQLPATLKSLAIWNCSKLTTLSSTGHLPVAIKHLTISDCSELTALIPKGQLPETLETLYIYICPKLESVVEKFHNNKALHDIHIFHCDHLKSFPEGLETLSGLRSMKMIGCRGFASFPKGRFPDSNLTVDVQMCEKLEALPSGIHHLSSLSINNCPNLRLSEEGLPTKLASLSISDRKQYKAPMELGLHNLTSLSYLCIYGHSLQEEDMRITLPRSLTKLSIEDFPNLKYLSFKDFERLPSLENLQIDNCPELTSLPSLPSSLLQLYILRCPLLEEACKRDKGKEWSKIADIPFVEIDLKFIYEPSEN</sequence>
<dbReference type="SUPFAM" id="SSF52058">
    <property type="entry name" value="L domain-like"/>
    <property type="match status" value="1"/>
</dbReference>
<comment type="caution">
    <text evidence="2">The sequence shown here is derived from an EMBL/GenBank/DDBJ whole genome shotgun (WGS) entry which is preliminary data.</text>
</comment>
<dbReference type="AlphaFoldDB" id="A0A5C7IEJ2"/>
<keyword evidence="3" id="KW-1185">Reference proteome</keyword>
<dbReference type="Proteomes" id="UP000323000">
    <property type="component" value="Chromosome 3"/>
</dbReference>
<evidence type="ECO:0000256" key="1">
    <source>
        <dbReference type="ARBA" id="ARBA00022821"/>
    </source>
</evidence>
<dbReference type="PANTHER" id="PTHR36766">
    <property type="entry name" value="PLANT BROAD-SPECTRUM MILDEW RESISTANCE PROTEIN RPW8"/>
    <property type="match status" value="1"/>
</dbReference>
<dbReference type="InterPro" id="IPR032675">
    <property type="entry name" value="LRR_dom_sf"/>
</dbReference>
<dbReference type="Gene3D" id="3.80.10.10">
    <property type="entry name" value="Ribonuclease Inhibitor"/>
    <property type="match status" value="2"/>
</dbReference>
<dbReference type="OrthoDB" id="1896560at2759"/>
<reference evidence="3" key="1">
    <citation type="journal article" date="2019" name="Gigascience">
        <title>De novo genome assembly of the endangered Acer yangbiense, a plant species with extremely small populations endemic to Yunnan Province, China.</title>
        <authorList>
            <person name="Yang J."/>
            <person name="Wariss H.M."/>
            <person name="Tao L."/>
            <person name="Zhang R."/>
            <person name="Yun Q."/>
            <person name="Hollingsworth P."/>
            <person name="Dao Z."/>
            <person name="Luo G."/>
            <person name="Guo H."/>
            <person name="Ma Y."/>
            <person name="Sun W."/>
        </authorList>
    </citation>
    <scope>NUCLEOTIDE SEQUENCE [LARGE SCALE GENOMIC DNA]</scope>
    <source>
        <strain evidence="3">cv. Malutang</strain>
    </source>
</reference>
<accession>A0A5C7IEJ2</accession>
<gene>
    <name evidence="2" type="ORF">EZV62_009015</name>
</gene>
<evidence type="ECO:0000313" key="2">
    <source>
        <dbReference type="EMBL" id="TXG67740.1"/>
    </source>
</evidence>
<dbReference type="PANTHER" id="PTHR36766:SF70">
    <property type="entry name" value="DISEASE RESISTANCE PROTEIN RGA4"/>
    <property type="match status" value="1"/>
</dbReference>
<name>A0A5C7IEJ2_9ROSI</name>
<keyword evidence="1" id="KW-0611">Plant defense</keyword>
<evidence type="ECO:0000313" key="3">
    <source>
        <dbReference type="Proteomes" id="UP000323000"/>
    </source>
</evidence>
<dbReference type="EMBL" id="VAHF01000003">
    <property type="protein sequence ID" value="TXG67740.1"/>
    <property type="molecule type" value="Genomic_DNA"/>
</dbReference>
<organism evidence="2 3">
    <name type="scientific">Acer yangbiense</name>
    <dbReference type="NCBI Taxonomy" id="1000413"/>
    <lineage>
        <taxon>Eukaryota</taxon>
        <taxon>Viridiplantae</taxon>
        <taxon>Streptophyta</taxon>
        <taxon>Embryophyta</taxon>
        <taxon>Tracheophyta</taxon>
        <taxon>Spermatophyta</taxon>
        <taxon>Magnoliopsida</taxon>
        <taxon>eudicotyledons</taxon>
        <taxon>Gunneridae</taxon>
        <taxon>Pentapetalae</taxon>
        <taxon>rosids</taxon>
        <taxon>malvids</taxon>
        <taxon>Sapindales</taxon>
        <taxon>Sapindaceae</taxon>
        <taxon>Hippocastanoideae</taxon>
        <taxon>Acereae</taxon>
        <taxon>Acer</taxon>
    </lineage>
</organism>
<dbReference type="GO" id="GO:0006952">
    <property type="term" value="P:defense response"/>
    <property type="evidence" value="ECO:0007669"/>
    <property type="project" value="UniProtKB-KW"/>
</dbReference>